<name>A0ABX1U524_9PROT</name>
<comment type="caution">
    <text evidence="3">The sequence shown here is derived from an EMBL/GenBank/DDBJ whole genome shotgun (WGS) entry which is preliminary data.</text>
</comment>
<evidence type="ECO:0000259" key="2">
    <source>
        <dbReference type="Pfam" id="PF20605"/>
    </source>
</evidence>
<keyword evidence="4" id="KW-1185">Reference proteome</keyword>
<evidence type="ECO:0000313" key="3">
    <source>
        <dbReference type="EMBL" id="NMQ30304.1"/>
    </source>
</evidence>
<organism evidence="3 4">
    <name type="scientific">Candidatus Accumulibacter phosphatis</name>
    <dbReference type="NCBI Taxonomy" id="327160"/>
    <lineage>
        <taxon>Bacteria</taxon>
        <taxon>Pseudomonadati</taxon>
        <taxon>Pseudomonadota</taxon>
        <taxon>Betaproteobacteria</taxon>
        <taxon>Candidatus Accumulibacter</taxon>
    </lineage>
</organism>
<accession>A0ABX1U524</accession>
<feature type="region of interest" description="Disordered" evidence="1">
    <location>
        <begin position="1"/>
        <end position="43"/>
    </location>
</feature>
<sequence>MTRAKSANDLASIFSPPAPSPAGVAEPTAAASPSRVRTASREGKRGKLVYLTEAAEKQLSYMGLEQDKTQQALMIEAVNLLFAHYGRDQIA</sequence>
<dbReference type="EMBL" id="SPMY01000122">
    <property type="protein sequence ID" value="NMQ30304.1"/>
    <property type="molecule type" value="Genomic_DNA"/>
</dbReference>
<protein>
    <recommendedName>
        <fullName evidence="2">Antitoxin-like ribbon-helix-helix domain-containing protein</fullName>
    </recommendedName>
</protein>
<feature type="domain" description="Antitoxin-like ribbon-helix-helix" evidence="2">
    <location>
        <begin position="41"/>
        <end position="90"/>
    </location>
</feature>
<gene>
    <name evidence="3" type="ORF">E4Q23_22620</name>
</gene>
<reference evidence="3 4" key="1">
    <citation type="submission" date="2019-03" db="EMBL/GenBank/DDBJ databases">
        <title>Metabolic reconstructions from genomes of highly enriched 'Candidatus Accumulibacter' and 'Candidatus Competibacter' bioreactor populations.</title>
        <authorList>
            <person name="Annavajhala M.K."/>
            <person name="Welles L."/>
            <person name="Abbas B."/>
            <person name="Sorokin D."/>
            <person name="Park H."/>
            <person name="Van Loosdrecht M."/>
            <person name="Chandran K."/>
        </authorList>
    </citation>
    <scope>NUCLEOTIDE SEQUENCE [LARGE SCALE GENOMIC DNA]</scope>
    <source>
        <strain evidence="3 4">SBR_S</strain>
    </source>
</reference>
<dbReference type="Pfam" id="PF20605">
    <property type="entry name" value="Antitox_RHH"/>
    <property type="match status" value="1"/>
</dbReference>
<dbReference type="Proteomes" id="UP000749010">
    <property type="component" value="Unassembled WGS sequence"/>
</dbReference>
<proteinExistence type="predicted"/>
<evidence type="ECO:0000313" key="4">
    <source>
        <dbReference type="Proteomes" id="UP000749010"/>
    </source>
</evidence>
<dbReference type="InterPro" id="IPR046765">
    <property type="entry name" value="Antitox_RHH"/>
</dbReference>
<evidence type="ECO:0000256" key="1">
    <source>
        <dbReference type="SAM" id="MobiDB-lite"/>
    </source>
</evidence>
<dbReference type="RefSeq" id="WP_169068699.1">
    <property type="nucleotide sequence ID" value="NZ_SPMY01000122.1"/>
</dbReference>